<sequence>MKHYSLYEIKKMERHYRGHLINSITGFKSANLLATRSEDGVDNVAIFSSVTHLGSDPALFGYIQRPLGHGAGHTYENLKATNSITLNHINMDLVDAAHQSSAKYDPKLSEFDLLGIERFKRDGFKAPFVKYAHVQVAATYENEYYLKENDCRLVICRITDIFLAPEIQTDDGWVNLDKAGTVTINGLDAYATATVEKRLSYAKVDQKLEEIEIKK</sequence>
<keyword evidence="3" id="KW-0288">FMN</keyword>
<dbReference type="EMBL" id="CP034549">
    <property type="protein sequence ID" value="AZQ43838.1"/>
    <property type="molecule type" value="Genomic_DNA"/>
</dbReference>
<evidence type="ECO:0000256" key="2">
    <source>
        <dbReference type="ARBA" id="ARBA00022630"/>
    </source>
</evidence>
<dbReference type="Pfam" id="PF01613">
    <property type="entry name" value="Flavin_Reduct"/>
    <property type="match status" value="1"/>
</dbReference>
<dbReference type="Gene3D" id="2.30.110.10">
    <property type="entry name" value="Electron Transport, Fmn-binding Protein, Chain A"/>
    <property type="match status" value="1"/>
</dbReference>
<reference evidence="6 7" key="1">
    <citation type="submission" date="2018-12" db="EMBL/GenBank/DDBJ databases">
        <title>Complete genome of Nonlabens sp. MJ115.</title>
        <authorList>
            <person name="Choi H.S."/>
            <person name="Jung J."/>
        </authorList>
    </citation>
    <scope>NUCLEOTIDE SEQUENCE [LARGE SCALE GENOMIC DNA]</scope>
    <source>
        <strain evidence="6 7">MJ115</strain>
    </source>
</reference>
<dbReference type="RefSeq" id="WP_126446678.1">
    <property type="nucleotide sequence ID" value="NZ_CP034549.1"/>
</dbReference>
<comment type="cofactor">
    <cofactor evidence="1">
        <name>FMN</name>
        <dbReference type="ChEBI" id="CHEBI:58210"/>
    </cofactor>
</comment>
<dbReference type="OrthoDB" id="5293996at2"/>
<evidence type="ECO:0000256" key="4">
    <source>
        <dbReference type="ARBA" id="ARBA00038054"/>
    </source>
</evidence>
<dbReference type="GO" id="GO:0016646">
    <property type="term" value="F:oxidoreductase activity, acting on the CH-NH group of donors, NAD or NADP as acceptor"/>
    <property type="evidence" value="ECO:0007669"/>
    <property type="project" value="UniProtKB-ARBA"/>
</dbReference>
<dbReference type="PANTHER" id="PTHR33798">
    <property type="entry name" value="FLAVOPROTEIN OXYGENASE"/>
    <property type="match status" value="1"/>
</dbReference>
<comment type="similarity">
    <text evidence="4">Belongs to the flavoredoxin family.</text>
</comment>
<dbReference type="InterPro" id="IPR002563">
    <property type="entry name" value="Flavin_Rdtase-like_dom"/>
</dbReference>
<gene>
    <name evidence="6" type="ORF">EJ995_06200</name>
</gene>
<organism evidence="6 7">
    <name type="scientific">Nonlabens ponticola</name>
    <dbReference type="NCBI Taxonomy" id="2496866"/>
    <lineage>
        <taxon>Bacteria</taxon>
        <taxon>Pseudomonadati</taxon>
        <taxon>Bacteroidota</taxon>
        <taxon>Flavobacteriia</taxon>
        <taxon>Flavobacteriales</taxon>
        <taxon>Flavobacteriaceae</taxon>
        <taxon>Nonlabens</taxon>
    </lineage>
</organism>
<dbReference type="SUPFAM" id="SSF50475">
    <property type="entry name" value="FMN-binding split barrel"/>
    <property type="match status" value="1"/>
</dbReference>
<evidence type="ECO:0000256" key="3">
    <source>
        <dbReference type="ARBA" id="ARBA00022643"/>
    </source>
</evidence>
<dbReference type="KEGG" id="noj:EJ995_06200"/>
<dbReference type="InterPro" id="IPR012349">
    <property type="entry name" value="Split_barrel_FMN-bd"/>
</dbReference>
<dbReference type="GO" id="GO:0010181">
    <property type="term" value="F:FMN binding"/>
    <property type="evidence" value="ECO:0007669"/>
    <property type="project" value="InterPro"/>
</dbReference>
<feature type="domain" description="Flavin reductase like" evidence="5">
    <location>
        <begin position="33"/>
        <end position="166"/>
    </location>
</feature>
<evidence type="ECO:0000313" key="7">
    <source>
        <dbReference type="Proteomes" id="UP000279600"/>
    </source>
</evidence>
<accession>A0A3S9MXH2</accession>
<keyword evidence="7" id="KW-1185">Reference proteome</keyword>
<dbReference type="AlphaFoldDB" id="A0A3S9MXH2"/>
<name>A0A3S9MXH2_9FLAO</name>
<evidence type="ECO:0000313" key="6">
    <source>
        <dbReference type="EMBL" id="AZQ43838.1"/>
    </source>
</evidence>
<protein>
    <submittedName>
        <fullName evidence="6">Flavin oxidoreductase</fullName>
    </submittedName>
</protein>
<evidence type="ECO:0000256" key="1">
    <source>
        <dbReference type="ARBA" id="ARBA00001917"/>
    </source>
</evidence>
<keyword evidence="2" id="KW-0285">Flavoprotein</keyword>
<dbReference type="Proteomes" id="UP000279600">
    <property type="component" value="Chromosome"/>
</dbReference>
<proteinExistence type="inferred from homology"/>
<evidence type="ECO:0000259" key="5">
    <source>
        <dbReference type="Pfam" id="PF01613"/>
    </source>
</evidence>
<dbReference type="PANTHER" id="PTHR33798:SF5">
    <property type="entry name" value="FLAVIN REDUCTASE LIKE DOMAIN-CONTAINING PROTEIN"/>
    <property type="match status" value="1"/>
</dbReference>